<name>A0AAW9QAS9_9BURK</name>
<accession>A0AAW9QAS9</accession>
<evidence type="ECO:0000256" key="2">
    <source>
        <dbReference type="SAM" id="MobiDB-lite"/>
    </source>
</evidence>
<feature type="region of interest" description="Disordered" evidence="2">
    <location>
        <begin position="1"/>
        <end position="61"/>
    </location>
</feature>
<gene>
    <name evidence="4" type="ORF">V4F39_24430</name>
</gene>
<dbReference type="RefSeq" id="WP_332292756.1">
    <property type="nucleotide sequence ID" value="NZ_JAZIBG010000054.1"/>
</dbReference>
<dbReference type="InterPro" id="IPR036629">
    <property type="entry name" value="YjbJ_sf"/>
</dbReference>
<comment type="caution">
    <text evidence="4">The sequence shown here is derived from an EMBL/GenBank/DDBJ whole genome shotgun (WGS) entry which is preliminary data.</text>
</comment>
<comment type="similarity">
    <text evidence="1">Belongs to the UPF0337 (CsbD) family.</text>
</comment>
<keyword evidence="5" id="KW-1185">Reference proteome</keyword>
<protein>
    <submittedName>
        <fullName evidence="4">CsbD family protein</fullName>
    </submittedName>
</protein>
<proteinExistence type="inferred from homology"/>
<dbReference type="Pfam" id="PF05532">
    <property type="entry name" value="CsbD"/>
    <property type="match status" value="1"/>
</dbReference>
<evidence type="ECO:0000313" key="4">
    <source>
        <dbReference type="EMBL" id="MEF7617083.1"/>
    </source>
</evidence>
<evidence type="ECO:0000256" key="1">
    <source>
        <dbReference type="ARBA" id="ARBA00009129"/>
    </source>
</evidence>
<dbReference type="AlphaFoldDB" id="A0AAW9QAS9"/>
<dbReference type="SUPFAM" id="SSF69047">
    <property type="entry name" value="Hypothetical protein YjbJ"/>
    <property type="match status" value="1"/>
</dbReference>
<sequence>MNKDQVKGRAEEAKGHVKEAAGKVVGSEKLKAEGRGDQVAGKTQATYGDAKEQVKDALKRH</sequence>
<evidence type="ECO:0000313" key="5">
    <source>
        <dbReference type="Proteomes" id="UP001336250"/>
    </source>
</evidence>
<feature type="compositionally biased region" description="Basic and acidic residues" evidence="2">
    <location>
        <begin position="49"/>
        <end position="61"/>
    </location>
</feature>
<reference evidence="4 5" key="1">
    <citation type="submission" date="2024-02" db="EMBL/GenBank/DDBJ databases">
        <title>Genome sequence of Aquincola sp. MAHUQ-54.</title>
        <authorList>
            <person name="Huq M.A."/>
        </authorList>
    </citation>
    <scope>NUCLEOTIDE SEQUENCE [LARGE SCALE GENOMIC DNA]</scope>
    <source>
        <strain evidence="4 5">MAHUQ-54</strain>
    </source>
</reference>
<evidence type="ECO:0000259" key="3">
    <source>
        <dbReference type="Pfam" id="PF05532"/>
    </source>
</evidence>
<feature type="compositionally biased region" description="Basic and acidic residues" evidence="2">
    <location>
        <begin position="1"/>
        <end position="36"/>
    </location>
</feature>
<dbReference type="InterPro" id="IPR008462">
    <property type="entry name" value="CsbD"/>
</dbReference>
<dbReference type="Proteomes" id="UP001336250">
    <property type="component" value="Unassembled WGS sequence"/>
</dbReference>
<dbReference type="EMBL" id="JAZIBG010000054">
    <property type="protein sequence ID" value="MEF7617083.1"/>
    <property type="molecule type" value="Genomic_DNA"/>
</dbReference>
<feature type="domain" description="CsbD-like" evidence="3">
    <location>
        <begin position="4"/>
        <end position="56"/>
    </location>
</feature>
<dbReference type="Gene3D" id="1.10.1470.10">
    <property type="entry name" value="YjbJ"/>
    <property type="match status" value="1"/>
</dbReference>
<organism evidence="4 5">
    <name type="scientific">Aquincola agrisoli</name>
    <dbReference type="NCBI Taxonomy" id="3119538"/>
    <lineage>
        <taxon>Bacteria</taxon>
        <taxon>Pseudomonadati</taxon>
        <taxon>Pseudomonadota</taxon>
        <taxon>Betaproteobacteria</taxon>
        <taxon>Burkholderiales</taxon>
        <taxon>Sphaerotilaceae</taxon>
        <taxon>Aquincola</taxon>
    </lineage>
</organism>